<keyword evidence="4" id="KW-1185">Reference proteome</keyword>
<feature type="compositionally biased region" description="Low complexity" evidence="1">
    <location>
        <begin position="184"/>
        <end position="197"/>
    </location>
</feature>
<evidence type="ECO:0000256" key="1">
    <source>
        <dbReference type="SAM" id="MobiDB-lite"/>
    </source>
</evidence>
<keyword evidence="2" id="KW-1133">Transmembrane helix</keyword>
<sequence length="310" mass="30060">MPQVKPDQDGAGEGRRRIDLSVAQVAASALATVVGAVLASELGVYGTILGAAVVSIGATTGSAVFQHLFKRTGEQLRGAVDRTAGPGQVVNGLRQAPESGPVADPPPASTQWSAPRVVRARRRWTWKSYTAVSALVFTLAMVPILAFELATGQPVSATVKGESGTGTSIGGRVDRKPTVPPGDTPSSGPSSVPSAPAGGDGGASGRPSPGARPDTGGDEPSASPSAGSGAGASTAPSTKPSARPTGEPSAPPAPSGSTGPSAPAGDGAASAKPSGGATPKPPAPSTPVEPAPPAPAAPNAPAGTAPERRG</sequence>
<proteinExistence type="predicted"/>
<feature type="compositionally biased region" description="Pro residues" evidence="1">
    <location>
        <begin position="279"/>
        <end position="298"/>
    </location>
</feature>
<feature type="transmembrane region" description="Helical" evidence="2">
    <location>
        <begin position="20"/>
        <end position="38"/>
    </location>
</feature>
<keyword evidence="2" id="KW-0472">Membrane</keyword>
<keyword evidence="2" id="KW-0812">Transmembrane</keyword>
<accession>A0ABN1YGW6</accession>
<gene>
    <name evidence="3" type="ORF">GCM10009639_65600</name>
</gene>
<name>A0ABN1YGW6_9ACTN</name>
<protein>
    <submittedName>
        <fullName evidence="3">Uncharacterized protein</fullName>
    </submittedName>
</protein>
<feature type="transmembrane region" description="Helical" evidence="2">
    <location>
        <begin position="129"/>
        <end position="147"/>
    </location>
</feature>
<evidence type="ECO:0000313" key="3">
    <source>
        <dbReference type="EMBL" id="GAA1412917.1"/>
    </source>
</evidence>
<feature type="region of interest" description="Disordered" evidence="1">
    <location>
        <begin position="155"/>
        <end position="310"/>
    </location>
</feature>
<feature type="compositionally biased region" description="Low complexity" evidence="1">
    <location>
        <begin position="255"/>
        <end position="278"/>
    </location>
</feature>
<dbReference type="EMBL" id="BAAAKJ010000441">
    <property type="protein sequence ID" value="GAA1412917.1"/>
    <property type="molecule type" value="Genomic_DNA"/>
</dbReference>
<feature type="transmembrane region" description="Helical" evidence="2">
    <location>
        <begin position="44"/>
        <end position="65"/>
    </location>
</feature>
<evidence type="ECO:0000313" key="4">
    <source>
        <dbReference type="Proteomes" id="UP001499863"/>
    </source>
</evidence>
<organism evidence="3 4">
    <name type="scientific">Kitasatospora putterlickiae</name>
    <dbReference type="NCBI Taxonomy" id="221725"/>
    <lineage>
        <taxon>Bacteria</taxon>
        <taxon>Bacillati</taxon>
        <taxon>Actinomycetota</taxon>
        <taxon>Actinomycetes</taxon>
        <taxon>Kitasatosporales</taxon>
        <taxon>Streptomycetaceae</taxon>
        <taxon>Kitasatospora</taxon>
    </lineage>
</organism>
<feature type="compositionally biased region" description="Low complexity" evidence="1">
    <location>
        <begin position="220"/>
        <end position="248"/>
    </location>
</feature>
<dbReference type="Proteomes" id="UP001499863">
    <property type="component" value="Unassembled WGS sequence"/>
</dbReference>
<comment type="caution">
    <text evidence="3">The sequence shown here is derived from an EMBL/GenBank/DDBJ whole genome shotgun (WGS) entry which is preliminary data.</text>
</comment>
<feature type="compositionally biased region" description="Low complexity" evidence="1">
    <location>
        <begin position="299"/>
        <end position="310"/>
    </location>
</feature>
<reference evidence="3 4" key="1">
    <citation type="journal article" date="2019" name="Int. J. Syst. Evol. Microbiol.">
        <title>The Global Catalogue of Microorganisms (GCM) 10K type strain sequencing project: providing services to taxonomists for standard genome sequencing and annotation.</title>
        <authorList>
            <consortium name="The Broad Institute Genomics Platform"/>
            <consortium name="The Broad Institute Genome Sequencing Center for Infectious Disease"/>
            <person name="Wu L."/>
            <person name="Ma J."/>
        </authorList>
    </citation>
    <scope>NUCLEOTIDE SEQUENCE [LARGE SCALE GENOMIC DNA]</scope>
    <source>
        <strain evidence="3 4">JCM 12393</strain>
    </source>
</reference>
<evidence type="ECO:0000256" key="2">
    <source>
        <dbReference type="SAM" id="Phobius"/>
    </source>
</evidence>